<feature type="domain" description="VOC" evidence="1">
    <location>
        <begin position="3"/>
        <end position="127"/>
    </location>
</feature>
<dbReference type="PROSITE" id="PS51819">
    <property type="entry name" value="VOC"/>
    <property type="match status" value="1"/>
</dbReference>
<evidence type="ECO:0000313" key="3">
    <source>
        <dbReference type="Proteomes" id="UP000326702"/>
    </source>
</evidence>
<dbReference type="InterPro" id="IPR004360">
    <property type="entry name" value="Glyas_Fos-R_dOase_dom"/>
</dbReference>
<evidence type="ECO:0000313" key="2">
    <source>
        <dbReference type="EMBL" id="QFU98750.1"/>
    </source>
</evidence>
<organism evidence="2 3">
    <name type="scientific">Luteimicrobium xylanilyticum</name>
    <dbReference type="NCBI Taxonomy" id="1133546"/>
    <lineage>
        <taxon>Bacteria</taxon>
        <taxon>Bacillati</taxon>
        <taxon>Actinomycetota</taxon>
        <taxon>Actinomycetes</taxon>
        <taxon>Micrococcales</taxon>
        <taxon>Luteimicrobium</taxon>
    </lineage>
</organism>
<dbReference type="Gene3D" id="3.10.180.10">
    <property type="entry name" value="2,3-Dihydroxybiphenyl 1,2-Dioxygenase, domain 1"/>
    <property type="match status" value="1"/>
</dbReference>
<dbReference type="PANTHER" id="PTHR36503:SF2">
    <property type="entry name" value="BLR2408 PROTEIN"/>
    <property type="match status" value="1"/>
</dbReference>
<dbReference type="OrthoDB" id="4265398at2"/>
<dbReference type="Pfam" id="PF00903">
    <property type="entry name" value="Glyoxalase"/>
    <property type="match status" value="1"/>
</dbReference>
<sequence>MDRMIFVNLPVADLDVATRFYTDLGFRLDERFTDEHAASVVVSDTICVMLLVPAFFAQFTPSPVGDPRRSTQVVNCLSAASCEEVDALVRRAVAAGGAEYRPTQEEGGMYGRSFTDVDGHAWEVMAMEVTPTS</sequence>
<gene>
    <name evidence="2" type="ORF">KDY119_02269</name>
</gene>
<proteinExistence type="predicted"/>
<dbReference type="InterPro" id="IPR037523">
    <property type="entry name" value="VOC_core"/>
</dbReference>
<dbReference type="RefSeq" id="WP_036949561.1">
    <property type="nucleotide sequence ID" value="NZ_BAABIH010000017.1"/>
</dbReference>
<dbReference type="InterPro" id="IPR029068">
    <property type="entry name" value="Glyas_Bleomycin-R_OHBP_Dase"/>
</dbReference>
<evidence type="ECO:0000259" key="1">
    <source>
        <dbReference type="PROSITE" id="PS51819"/>
    </source>
</evidence>
<dbReference type="PANTHER" id="PTHR36503">
    <property type="entry name" value="BLR2520 PROTEIN"/>
    <property type="match status" value="1"/>
</dbReference>
<dbReference type="SUPFAM" id="SSF54593">
    <property type="entry name" value="Glyoxalase/Bleomycin resistance protein/Dihydroxybiphenyl dioxygenase"/>
    <property type="match status" value="1"/>
</dbReference>
<name>A0A5P9QC92_9MICO</name>
<reference evidence="2 3" key="1">
    <citation type="submission" date="2019-10" db="EMBL/GenBank/DDBJ databases">
        <title>Genome sequence of Luteimicrobium xylanilyticum HY-24.</title>
        <authorList>
            <person name="Kim D.Y."/>
            <person name="Park H.-Y."/>
        </authorList>
    </citation>
    <scope>NUCLEOTIDE SEQUENCE [LARGE SCALE GENOMIC DNA]</scope>
    <source>
        <strain evidence="2 3">HY-24</strain>
    </source>
</reference>
<protein>
    <recommendedName>
        <fullName evidence="1">VOC domain-containing protein</fullName>
    </recommendedName>
</protein>
<keyword evidence="3" id="KW-1185">Reference proteome</keyword>
<dbReference type="AlphaFoldDB" id="A0A5P9QC92"/>
<accession>A0A5P9QC92</accession>
<dbReference type="EMBL" id="CP045529">
    <property type="protein sequence ID" value="QFU98750.1"/>
    <property type="molecule type" value="Genomic_DNA"/>
</dbReference>
<dbReference type="KEGG" id="lxl:KDY119_02269"/>
<dbReference type="Proteomes" id="UP000326702">
    <property type="component" value="Chromosome"/>
</dbReference>